<protein>
    <submittedName>
        <fullName evidence="2">DNA binding HTH domain, Fis-type</fullName>
    </submittedName>
</protein>
<sequence>MGAKAYSEDDRATALAFLEANKGNLSKTARQTGISRNTIRYWSSGGAINDKTVESSTHKKGDLAGLWEREAEAALEQATGIRNAGDANYRDLITAAAIATDKARTLRGTITIAEAQELLTEILTSIERNVADGPALKRIADDIRGAAKRVSAAPR</sequence>
<name>A0A6J5M101_9CAUD</name>
<reference evidence="2" key="1">
    <citation type="submission" date="2020-04" db="EMBL/GenBank/DDBJ databases">
        <authorList>
            <person name="Chiriac C."/>
            <person name="Salcher M."/>
            <person name="Ghai R."/>
            <person name="Kavagutti S V."/>
        </authorList>
    </citation>
    <scope>NUCLEOTIDE SEQUENCE</scope>
</reference>
<dbReference type="GO" id="GO:0043565">
    <property type="term" value="F:sequence-specific DNA binding"/>
    <property type="evidence" value="ECO:0007669"/>
    <property type="project" value="InterPro"/>
</dbReference>
<evidence type="ECO:0000259" key="1">
    <source>
        <dbReference type="Pfam" id="PF02954"/>
    </source>
</evidence>
<accession>A0A6J5M101</accession>
<feature type="domain" description="DNA binding HTH" evidence="1">
    <location>
        <begin position="17"/>
        <end position="41"/>
    </location>
</feature>
<organism evidence="2">
    <name type="scientific">uncultured Caudovirales phage</name>
    <dbReference type="NCBI Taxonomy" id="2100421"/>
    <lineage>
        <taxon>Viruses</taxon>
        <taxon>Duplodnaviria</taxon>
        <taxon>Heunggongvirae</taxon>
        <taxon>Uroviricota</taxon>
        <taxon>Caudoviricetes</taxon>
        <taxon>Peduoviridae</taxon>
        <taxon>Maltschvirus</taxon>
        <taxon>Maltschvirus maltsch</taxon>
    </lineage>
</organism>
<dbReference type="SUPFAM" id="SSF46689">
    <property type="entry name" value="Homeodomain-like"/>
    <property type="match status" value="1"/>
</dbReference>
<gene>
    <name evidence="2" type="ORF">UFOVP349_18</name>
</gene>
<dbReference type="InterPro" id="IPR009057">
    <property type="entry name" value="Homeodomain-like_sf"/>
</dbReference>
<proteinExistence type="predicted"/>
<dbReference type="Pfam" id="PF02954">
    <property type="entry name" value="HTH_8"/>
    <property type="match status" value="1"/>
</dbReference>
<evidence type="ECO:0000313" key="2">
    <source>
        <dbReference type="EMBL" id="CAB4139183.1"/>
    </source>
</evidence>
<dbReference type="Gene3D" id="1.10.10.60">
    <property type="entry name" value="Homeodomain-like"/>
    <property type="match status" value="1"/>
</dbReference>
<dbReference type="InterPro" id="IPR002197">
    <property type="entry name" value="HTH_Fis"/>
</dbReference>
<dbReference type="EMBL" id="LR796357">
    <property type="protein sequence ID" value="CAB4139183.1"/>
    <property type="molecule type" value="Genomic_DNA"/>
</dbReference>